<evidence type="ECO:0000313" key="3">
    <source>
        <dbReference type="RefSeq" id="XP_035824933.1"/>
    </source>
</evidence>
<feature type="chain" id="PRO_5045037188" evidence="1">
    <location>
        <begin position="32"/>
        <end position="129"/>
    </location>
</feature>
<feature type="signal peptide" evidence="1">
    <location>
        <begin position="1"/>
        <end position="31"/>
    </location>
</feature>
<keyword evidence="1" id="KW-0732">Signal</keyword>
<organism evidence="2 3">
    <name type="scientific">Aplysia californica</name>
    <name type="common">California sea hare</name>
    <dbReference type="NCBI Taxonomy" id="6500"/>
    <lineage>
        <taxon>Eukaryota</taxon>
        <taxon>Metazoa</taxon>
        <taxon>Spiralia</taxon>
        <taxon>Lophotrochozoa</taxon>
        <taxon>Mollusca</taxon>
        <taxon>Gastropoda</taxon>
        <taxon>Heterobranchia</taxon>
        <taxon>Euthyneura</taxon>
        <taxon>Tectipleura</taxon>
        <taxon>Aplysiida</taxon>
        <taxon>Aplysioidea</taxon>
        <taxon>Aplysiidae</taxon>
        <taxon>Aplysia</taxon>
    </lineage>
</organism>
<evidence type="ECO:0000256" key="1">
    <source>
        <dbReference type="SAM" id="SignalP"/>
    </source>
</evidence>
<name>A0ABM1VR91_APLCA</name>
<keyword evidence="2" id="KW-1185">Reference proteome</keyword>
<dbReference type="GeneID" id="106011416"/>
<accession>A0ABM1VR91</accession>
<reference evidence="3" key="1">
    <citation type="submission" date="2025-08" db="UniProtKB">
        <authorList>
            <consortium name="RefSeq"/>
        </authorList>
    </citation>
    <scope>IDENTIFICATION</scope>
</reference>
<evidence type="ECO:0000313" key="2">
    <source>
        <dbReference type="Proteomes" id="UP000694888"/>
    </source>
</evidence>
<proteinExistence type="predicted"/>
<sequence>MPSSWCAMTVSSTKLNRVVLLLLWCSTIGNGQPTVTDTWWQQSKMEPCSRVTSHSHSRGRNASWELKTSETLKELVTLQGHMVNEVSSLRAEGQKSRLLLSQTVEVLLDLLTRLATRYPCQCDVTNKPD</sequence>
<dbReference type="Proteomes" id="UP000694888">
    <property type="component" value="Unplaced"/>
</dbReference>
<gene>
    <name evidence="3" type="primary">LOC106011416</name>
</gene>
<dbReference type="RefSeq" id="XP_035824933.1">
    <property type="nucleotide sequence ID" value="XM_035969040.1"/>
</dbReference>
<protein>
    <submittedName>
        <fullName evidence="3">Uncharacterized protein LOC106011416</fullName>
    </submittedName>
</protein>